<sequence length="375" mass="39849">MGAVFTKTATGTIAAAGTKAASQPRKKNGALRRLGCCVCVDEANVEVVETFGKYSRVVKPGCNIVWCCFGQSAVGKLSTALQHQEVQCECKTKDGVFVELVFSVQYRVAEDKYYEAYYSLVDPAGQVTSYVLDAVGTAIASMDTEEVFEKRGQMVAEVQRGIGQVLLSHGFQVEDCLVTVMSPTASVKEAMSNVTATQRQRKAAWEQGEADKVRSIKAAEASSESKYLAGQGFARFFIAIAAGAREAVKVAVTGRLSEADLSFPEPPPANEPAALAAAGADHETRQQLNDNGSKGVAHLTHRQLQEQRKAPGAALRGSNGGLHQPLLEQQAPEQASKPARLGRANVSELLSPVPPPTPDKPRSLVGAIQPPAAVL</sequence>
<dbReference type="InterPro" id="IPR036013">
    <property type="entry name" value="Band_7/SPFH_dom_sf"/>
</dbReference>
<dbReference type="PROSITE" id="PS50890">
    <property type="entry name" value="PUA"/>
    <property type="match status" value="1"/>
</dbReference>
<dbReference type="PANTHER" id="PTHR43327">
    <property type="entry name" value="STOMATIN-LIKE PROTEIN 2, MITOCHONDRIAL"/>
    <property type="match status" value="1"/>
</dbReference>
<feature type="domain" description="Band 7" evidence="2">
    <location>
        <begin position="35"/>
        <end position="195"/>
    </location>
</feature>
<dbReference type="PANTHER" id="PTHR43327:SF10">
    <property type="entry name" value="STOMATIN-LIKE PROTEIN 2, MITOCHONDRIAL"/>
    <property type="match status" value="1"/>
</dbReference>
<feature type="region of interest" description="Disordered" evidence="1">
    <location>
        <begin position="261"/>
        <end position="375"/>
    </location>
</feature>
<dbReference type="InterPro" id="IPR050710">
    <property type="entry name" value="Band7/mec-2_domain"/>
</dbReference>
<dbReference type="SMART" id="SM00244">
    <property type="entry name" value="PHB"/>
    <property type="match status" value="1"/>
</dbReference>
<evidence type="ECO:0000259" key="2">
    <source>
        <dbReference type="SMART" id="SM00244"/>
    </source>
</evidence>
<evidence type="ECO:0000256" key="1">
    <source>
        <dbReference type="SAM" id="MobiDB-lite"/>
    </source>
</evidence>
<comment type="caution">
    <text evidence="3">The sequence shown here is derived from an EMBL/GenBank/DDBJ whole genome shotgun (WGS) entry which is preliminary data.</text>
</comment>
<dbReference type="AlphaFoldDB" id="A0A9D4TJ15"/>
<organism evidence="3 4">
    <name type="scientific">Chlorella vulgaris</name>
    <name type="common">Green alga</name>
    <dbReference type="NCBI Taxonomy" id="3077"/>
    <lineage>
        <taxon>Eukaryota</taxon>
        <taxon>Viridiplantae</taxon>
        <taxon>Chlorophyta</taxon>
        <taxon>core chlorophytes</taxon>
        <taxon>Trebouxiophyceae</taxon>
        <taxon>Chlorellales</taxon>
        <taxon>Chlorellaceae</taxon>
        <taxon>Chlorella clade</taxon>
        <taxon>Chlorella</taxon>
    </lineage>
</organism>
<gene>
    <name evidence="3" type="ORF">D9Q98_006897</name>
</gene>
<dbReference type="Pfam" id="PF01145">
    <property type="entry name" value="Band_7"/>
    <property type="match status" value="1"/>
</dbReference>
<proteinExistence type="predicted"/>
<dbReference type="Proteomes" id="UP001055712">
    <property type="component" value="Unassembled WGS sequence"/>
</dbReference>
<dbReference type="SUPFAM" id="SSF117892">
    <property type="entry name" value="Band 7/SPFH domain"/>
    <property type="match status" value="1"/>
</dbReference>
<accession>A0A9D4TJ15</accession>
<reference evidence="3" key="2">
    <citation type="submission" date="2020-11" db="EMBL/GenBank/DDBJ databases">
        <authorList>
            <person name="Cecchin M."/>
            <person name="Marcolungo L."/>
            <person name="Rossato M."/>
            <person name="Girolomoni L."/>
            <person name="Cosentino E."/>
            <person name="Cuine S."/>
            <person name="Li-Beisson Y."/>
            <person name="Delledonne M."/>
            <person name="Ballottari M."/>
        </authorList>
    </citation>
    <scope>NUCLEOTIDE SEQUENCE</scope>
    <source>
        <strain evidence="3">211/11P</strain>
        <tissue evidence="3">Whole cell</tissue>
    </source>
</reference>
<dbReference type="InterPro" id="IPR001107">
    <property type="entry name" value="Band_7"/>
</dbReference>
<evidence type="ECO:0000313" key="4">
    <source>
        <dbReference type="Proteomes" id="UP001055712"/>
    </source>
</evidence>
<dbReference type="EMBL" id="SIDB01000010">
    <property type="protein sequence ID" value="KAI3426953.1"/>
    <property type="molecule type" value="Genomic_DNA"/>
</dbReference>
<reference evidence="3" key="1">
    <citation type="journal article" date="2019" name="Plant J.">
        <title>Chlorella vulgaris genome assembly and annotation reveals the molecular basis for metabolic acclimation to high light conditions.</title>
        <authorList>
            <person name="Cecchin M."/>
            <person name="Marcolungo L."/>
            <person name="Rossato M."/>
            <person name="Girolomoni L."/>
            <person name="Cosentino E."/>
            <person name="Cuine S."/>
            <person name="Li-Beisson Y."/>
            <person name="Delledonne M."/>
            <person name="Ballottari M."/>
        </authorList>
    </citation>
    <scope>NUCLEOTIDE SEQUENCE</scope>
    <source>
        <strain evidence="3">211/11P</strain>
    </source>
</reference>
<dbReference type="Gene3D" id="3.30.479.30">
    <property type="entry name" value="Band 7 domain"/>
    <property type="match status" value="1"/>
</dbReference>
<evidence type="ECO:0000313" key="3">
    <source>
        <dbReference type="EMBL" id="KAI3426953.1"/>
    </source>
</evidence>
<name>A0A9D4TJ15_CHLVU</name>
<keyword evidence="4" id="KW-1185">Reference proteome</keyword>
<dbReference type="OrthoDB" id="514649at2759"/>
<protein>
    <recommendedName>
        <fullName evidence="2">Band 7 domain-containing protein</fullName>
    </recommendedName>
</protein>